<keyword evidence="11" id="KW-0966">Cell projection</keyword>
<keyword evidence="5" id="KW-1003">Cell membrane</keyword>
<dbReference type="NCBIfam" id="TIGR02473">
    <property type="entry name" value="flagell_FliJ"/>
    <property type="match status" value="1"/>
</dbReference>
<name>A0A2N0ZM03_9BACI</name>
<gene>
    <name evidence="11" type="primary">fliJ</name>
    <name evidence="11" type="ORF">CWS20_02785</name>
</gene>
<comment type="caution">
    <text evidence="11">The sequence shown here is derived from an EMBL/GenBank/DDBJ whole genome shotgun (WGS) entry which is preliminary data.</text>
</comment>
<keyword evidence="8" id="KW-0653">Protein transport</keyword>
<proteinExistence type="inferred from homology"/>
<keyword evidence="4" id="KW-0813">Transport</keyword>
<keyword evidence="11" id="KW-0969">Cilium</keyword>
<dbReference type="InterPro" id="IPR053716">
    <property type="entry name" value="Flag_assembly_chemotaxis_eff"/>
</dbReference>
<evidence type="ECO:0000256" key="3">
    <source>
        <dbReference type="ARBA" id="ARBA00020392"/>
    </source>
</evidence>
<evidence type="ECO:0000256" key="5">
    <source>
        <dbReference type="ARBA" id="ARBA00022475"/>
    </source>
</evidence>
<evidence type="ECO:0000256" key="4">
    <source>
        <dbReference type="ARBA" id="ARBA00022448"/>
    </source>
</evidence>
<reference evidence="11 12" key="1">
    <citation type="journal article" date="2010" name="Int. J. Syst. Evol. Microbiol.">
        <title>Bacillus horneckiae sp. nov., isolated from a spacecraft-assembly clean room.</title>
        <authorList>
            <person name="Vaishampayan P."/>
            <person name="Probst A."/>
            <person name="Krishnamurthi S."/>
            <person name="Ghosh S."/>
            <person name="Osman S."/>
            <person name="McDowall A."/>
            <person name="Ruckmani A."/>
            <person name="Mayilraj S."/>
            <person name="Venkateswaran K."/>
        </authorList>
    </citation>
    <scope>NUCLEOTIDE SEQUENCE [LARGE SCALE GENOMIC DNA]</scope>
    <source>
        <strain evidence="12">1PO1SC</strain>
    </source>
</reference>
<sequence>MPFNYKFDKLLAVRERQKEEALDMYNQSVKRFEETANKLYEILKKKEDLESYQSERLVVGLPVLEIRHHQQFVHNLEKTIDHYQKMVINARNQMNYYQDKLMETNTEVKKFEKMKEKSKLQYMAAEKLSEGRQMDDISIQQFMNRVH</sequence>
<dbReference type="AlphaFoldDB" id="A0A2N0ZM03"/>
<dbReference type="GO" id="GO:0009288">
    <property type="term" value="C:bacterial-type flagellum"/>
    <property type="evidence" value="ECO:0007669"/>
    <property type="project" value="InterPro"/>
</dbReference>
<protein>
    <recommendedName>
        <fullName evidence="3">Flagellar FliJ protein</fullName>
    </recommendedName>
</protein>
<dbReference type="Proteomes" id="UP000233343">
    <property type="component" value="Unassembled WGS sequence"/>
</dbReference>
<evidence type="ECO:0000256" key="6">
    <source>
        <dbReference type="ARBA" id="ARBA00022500"/>
    </source>
</evidence>
<evidence type="ECO:0000313" key="11">
    <source>
        <dbReference type="EMBL" id="PKG30554.1"/>
    </source>
</evidence>
<comment type="subcellular location">
    <subcellularLocation>
        <location evidence="1">Cell membrane</location>
        <topology evidence="1">Peripheral membrane protein</topology>
        <orientation evidence="1">Cytoplasmic side</orientation>
    </subcellularLocation>
</comment>
<keyword evidence="11" id="KW-0282">Flagellum</keyword>
<dbReference type="GO" id="GO:0071973">
    <property type="term" value="P:bacterial-type flagellum-dependent cell motility"/>
    <property type="evidence" value="ECO:0007669"/>
    <property type="project" value="InterPro"/>
</dbReference>
<evidence type="ECO:0000256" key="1">
    <source>
        <dbReference type="ARBA" id="ARBA00004413"/>
    </source>
</evidence>
<evidence type="ECO:0000256" key="8">
    <source>
        <dbReference type="ARBA" id="ARBA00022927"/>
    </source>
</evidence>
<dbReference type="GO" id="GO:0006935">
    <property type="term" value="P:chemotaxis"/>
    <property type="evidence" value="ECO:0007669"/>
    <property type="project" value="UniProtKB-KW"/>
</dbReference>
<organism evidence="11 12">
    <name type="scientific">Cytobacillus horneckiae</name>
    <dbReference type="NCBI Taxonomy" id="549687"/>
    <lineage>
        <taxon>Bacteria</taxon>
        <taxon>Bacillati</taxon>
        <taxon>Bacillota</taxon>
        <taxon>Bacilli</taxon>
        <taxon>Bacillales</taxon>
        <taxon>Bacillaceae</taxon>
        <taxon>Cytobacillus</taxon>
    </lineage>
</organism>
<comment type="similarity">
    <text evidence="2">Belongs to the FliJ family.</text>
</comment>
<dbReference type="GO" id="GO:0015031">
    <property type="term" value="P:protein transport"/>
    <property type="evidence" value="ECO:0007669"/>
    <property type="project" value="UniProtKB-KW"/>
</dbReference>
<keyword evidence="10" id="KW-1006">Bacterial flagellum protein export</keyword>
<evidence type="ECO:0000313" key="12">
    <source>
        <dbReference type="Proteomes" id="UP000233343"/>
    </source>
</evidence>
<keyword evidence="6" id="KW-0145">Chemotaxis</keyword>
<dbReference type="Pfam" id="PF02050">
    <property type="entry name" value="FliJ"/>
    <property type="match status" value="1"/>
</dbReference>
<dbReference type="GO" id="GO:0044781">
    <property type="term" value="P:bacterial-type flagellum organization"/>
    <property type="evidence" value="ECO:0007669"/>
    <property type="project" value="UniProtKB-KW"/>
</dbReference>
<evidence type="ECO:0000256" key="7">
    <source>
        <dbReference type="ARBA" id="ARBA00022795"/>
    </source>
</evidence>
<dbReference type="InterPro" id="IPR012823">
    <property type="entry name" value="Flagell_FliJ"/>
</dbReference>
<keyword evidence="12" id="KW-1185">Reference proteome</keyword>
<keyword evidence="7" id="KW-1005">Bacterial flagellum biogenesis</keyword>
<evidence type="ECO:0000256" key="10">
    <source>
        <dbReference type="ARBA" id="ARBA00023225"/>
    </source>
</evidence>
<evidence type="ECO:0000256" key="9">
    <source>
        <dbReference type="ARBA" id="ARBA00023136"/>
    </source>
</evidence>
<dbReference type="RefSeq" id="WP_066197134.1">
    <property type="nucleotide sequence ID" value="NZ_JAFDQP010000005.1"/>
</dbReference>
<evidence type="ECO:0000256" key="2">
    <source>
        <dbReference type="ARBA" id="ARBA00010004"/>
    </source>
</evidence>
<keyword evidence="9" id="KW-0472">Membrane</keyword>
<dbReference type="GO" id="GO:0005886">
    <property type="term" value="C:plasma membrane"/>
    <property type="evidence" value="ECO:0007669"/>
    <property type="project" value="UniProtKB-SubCell"/>
</dbReference>
<dbReference type="Gene3D" id="1.10.287.1700">
    <property type="match status" value="1"/>
</dbReference>
<dbReference type="EMBL" id="PISD01000007">
    <property type="protein sequence ID" value="PKG30554.1"/>
    <property type="molecule type" value="Genomic_DNA"/>
</dbReference>
<accession>A0A2N0ZM03</accession>